<gene>
    <name evidence="14" type="ORF">GCM10011394_18430</name>
</gene>
<comment type="caution">
    <text evidence="14">The sequence shown here is derived from an EMBL/GenBank/DDBJ whole genome shotgun (WGS) entry which is preliminary data.</text>
</comment>
<dbReference type="Pfam" id="PF06628">
    <property type="entry name" value="Catalase-rel"/>
    <property type="match status" value="1"/>
</dbReference>
<dbReference type="PROSITE" id="PS51402">
    <property type="entry name" value="CATALASE_3"/>
    <property type="match status" value="1"/>
</dbReference>
<dbReference type="PANTHER" id="PTHR11465:SF61">
    <property type="entry name" value="CATALASE"/>
    <property type="match status" value="1"/>
</dbReference>
<feature type="region of interest" description="Disordered" evidence="12">
    <location>
        <begin position="1"/>
        <end position="35"/>
    </location>
</feature>
<dbReference type="InterPro" id="IPR018028">
    <property type="entry name" value="Catalase"/>
</dbReference>
<keyword evidence="5 11" id="KW-0349">Heme</keyword>
<comment type="catalytic activity">
    <reaction evidence="10 11">
        <text>2 H2O2 = O2 + 2 H2O</text>
        <dbReference type="Rhea" id="RHEA:20309"/>
        <dbReference type="ChEBI" id="CHEBI:15377"/>
        <dbReference type="ChEBI" id="CHEBI:15379"/>
        <dbReference type="ChEBI" id="CHEBI:16240"/>
        <dbReference type="EC" id="1.11.1.6"/>
    </reaction>
</comment>
<dbReference type="InterPro" id="IPR002226">
    <property type="entry name" value="Catalase_haem_BS"/>
</dbReference>
<evidence type="ECO:0000313" key="15">
    <source>
        <dbReference type="Proteomes" id="UP000599009"/>
    </source>
</evidence>
<dbReference type="Gene3D" id="2.40.180.10">
    <property type="entry name" value="Catalase core domain"/>
    <property type="match status" value="1"/>
</dbReference>
<dbReference type="RefSeq" id="WP_132984624.1">
    <property type="nucleotide sequence ID" value="NZ_BMME01000001.1"/>
</dbReference>
<dbReference type="CDD" id="cd08156">
    <property type="entry name" value="catalase_clade_3"/>
    <property type="match status" value="1"/>
</dbReference>
<reference evidence="15" key="1">
    <citation type="journal article" date="2019" name="Int. J. Syst. Evol. Microbiol.">
        <title>The Global Catalogue of Microorganisms (GCM) 10K type strain sequencing project: providing services to taxonomists for standard genome sequencing and annotation.</title>
        <authorList>
            <consortium name="The Broad Institute Genomics Platform"/>
            <consortium name="The Broad Institute Genome Sequencing Center for Infectious Disease"/>
            <person name="Wu L."/>
            <person name="Ma J."/>
        </authorList>
    </citation>
    <scope>NUCLEOTIDE SEQUENCE [LARGE SCALE GENOMIC DNA]</scope>
    <source>
        <strain evidence="15">CGMCC 1.8985</strain>
    </source>
</reference>
<dbReference type="Pfam" id="PF00199">
    <property type="entry name" value="Catalase"/>
    <property type="match status" value="1"/>
</dbReference>
<evidence type="ECO:0000313" key="14">
    <source>
        <dbReference type="EMBL" id="GGK09288.1"/>
    </source>
</evidence>
<evidence type="ECO:0000256" key="4">
    <source>
        <dbReference type="ARBA" id="ARBA00022559"/>
    </source>
</evidence>
<evidence type="ECO:0000256" key="7">
    <source>
        <dbReference type="ARBA" id="ARBA00023002"/>
    </source>
</evidence>
<keyword evidence="8 11" id="KW-0408">Iron</keyword>
<accession>A0ABQ2EEH8</accession>
<organism evidence="14 15">
    <name type="scientific">Luteimonas terricola</name>
    <dbReference type="NCBI Taxonomy" id="645597"/>
    <lineage>
        <taxon>Bacteria</taxon>
        <taxon>Pseudomonadati</taxon>
        <taxon>Pseudomonadota</taxon>
        <taxon>Gammaproteobacteria</taxon>
        <taxon>Lysobacterales</taxon>
        <taxon>Lysobacteraceae</taxon>
        <taxon>Luteimonas</taxon>
    </lineage>
</organism>
<dbReference type="EMBL" id="BMME01000001">
    <property type="protein sequence ID" value="GGK09288.1"/>
    <property type="molecule type" value="Genomic_DNA"/>
</dbReference>
<keyword evidence="15" id="KW-1185">Reference proteome</keyword>
<dbReference type="PROSITE" id="PS00438">
    <property type="entry name" value="CATALASE_2"/>
    <property type="match status" value="1"/>
</dbReference>
<dbReference type="InterPro" id="IPR020835">
    <property type="entry name" value="Catalase_sf"/>
</dbReference>
<keyword evidence="6 11" id="KW-0479">Metal-binding</keyword>
<dbReference type="SMART" id="SM01060">
    <property type="entry name" value="Catalase"/>
    <property type="match status" value="1"/>
</dbReference>
<evidence type="ECO:0000256" key="10">
    <source>
        <dbReference type="ARBA" id="ARBA00049254"/>
    </source>
</evidence>
<dbReference type="Proteomes" id="UP000599009">
    <property type="component" value="Unassembled WGS sequence"/>
</dbReference>
<protein>
    <recommendedName>
        <fullName evidence="3 11">Catalase</fullName>
        <ecNumber evidence="3 11">1.11.1.6</ecNumber>
    </recommendedName>
</protein>
<evidence type="ECO:0000256" key="6">
    <source>
        <dbReference type="ARBA" id="ARBA00022723"/>
    </source>
</evidence>
<name>A0ABQ2EEH8_9GAMM</name>
<evidence type="ECO:0000256" key="9">
    <source>
        <dbReference type="ARBA" id="ARBA00023324"/>
    </source>
</evidence>
<dbReference type="InterPro" id="IPR011614">
    <property type="entry name" value="Catalase_core"/>
</dbReference>
<feature type="domain" description="Catalase core" evidence="13">
    <location>
        <begin position="17"/>
        <end position="401"/>
    </location>
</feature>
<dbReference type="PRINTS" id="PR00067">
    <property type="entry name" value="CATALASE"/>
</dbReference>
<keyword evidence="4 11" id="KW-0575">Peroxidase</keyword>
<dbReference type="PROSITE" id="PS00437">
    <property type="entry name" value="CATALASE_1"/>
    <property type="match status" value="1"/>
</dbReference>
<comment type="similarity">
    <text evidence="2 11">Belongs to the catalase family.</text>
</comment>
<evidence type="ECO:0000256" key="3">
    <source>
        <dbReference type="ARBA" id="ARBA00012314"/>
    </source>
</evidence>
<comment type="cofactor">
    <cofactor evidence="1">
        <name>heme</name>
        <dbReference type="ChEBI" id="CHEBI:30413"/>
    </cofactor>
</comment>
<dbReference type="InterPro" id="IPR040333">
    <property type="entry name" value="Catalase_3"/>
</dbReference>
<dbReference type="PIRSF" id="PIRSF038928">
    <property type="entry name" value="Catalase_clade1-3"/>
    <property type="match status" value="1"/>
</dbReference>
<sequence length="504" mass="57313">MSKPSDSGKKCPVTHLTTDFGAPVPDNQNSLTAGPRGPLLAQDVWLHEKLGNFVREVIPERRMHAKGSGAFGTFTVTNDVTKYTRAAIFSEVGKKTEMFARFTTVAGERGAADAERDIRGFALKFYTEEGNWDMVGNNTPVFFIRDPRKFPDLNKVVKRDPRTNLRSATYNWDWWTLLPEALHQVTIVMSDRGIPASYRNMHGFGSHTYSFWNDAGERYWVKFHFRTQQGIKNLSDAEAAEVIGNDRESNQRDLYEAIERGDFPKWKMYVQIMPETDAEKVPYHPFDLTKVWPKGDYPLIEVGEFELNRNPENFFADVEQSAFAPGNLVPGIGVSPDKMLQSRLFNYADAQRYRLGTNYQQIPVNAARCPVNSNHRDGIGRVDGNYGGLPHYEPNSFNQWQEQPQYREPPLKITGDADWWNFRDDDDNYFKQPGDLFRLITPEKQQLLFDNTARAMGDAPDFIKRRHVDNCTKADPAYGAGVEAALRKLGAFAAEQSPNSLGDE</sequence>
<evidence type="ECO:0000256" key="8">
    <source>
        <dbReference type="ARBA" id="ARBA00023004"/>
    </source>
</evidence>
<evidence type="ECO:0000256" key="11">
    <source>
        <dbReference type="RuleBase" id="RU000498"/>
    </source>
</evidence>
<keyword evidence="9 11" id="KW-0376">Hydrogen peroxide</keyword>
<dbReference type="InterPro" id="IPR010582">
    <property type="entry name" value="Catalase_immune_responsive"/>
</dbReference>
<dbReference type="InterPro" id="IPR024708">
    <property type="entry name" value="Catalase_AS"/>
</dbReference>
<dbReference type="SUPFAM" id="SSF56634">
    <property type="entry name" value="Heme-dependent catalase-like"/>
    <property type="match status" value="1"/>
</dbReference>
<evidence type="ECO:0000259" key="13">
    <source>
        <dbReference type="SMART" id="SM01060"/>
    </source>
</evidence>
<dbReference type="InterPro" id="IPR024711">
    <property type="entry name" value="Catalase_clade1/3"/>
</dbReference>
<dbReference type="EC" id="1.11.1.6" evidence="3 11"/>
<evidence type="ECO:0000256" key="1">
    <source>
        <dbReference type="ARBA" id="ARBA00001971"/>
    </source>
</evidence>
<evidence type="ECO:0000256" key="12">
    <source>
        <dbReference type="SAM" id="MobiDB-lite"/>
    </source>
</evidence>
<keyword evidence="7 11" id="KW-0560">Oxidoreductase</keyword>
<evidence type="ECO:0000256" key="5">
    <source>
        <dbReference type="ARBA" id="ARBA00022617"/>
    </source>
</evidence>
<evidence type="ECO:0000256" key="2">
    <source>
        <dbReference type="ARBA" id="ARBA00005329"/>
    </source>
</evidence>
<dbReference type="PANTHER" id="PTHR11465">
    <property type="entry name" value="CATALASE"/>
    <property type="match status" value="1"/>
</dbReference>
<proteinExistence type="inferred from homology"/>